<evidence type="ECO:0000313" key="2">
    <source>
        <dbReference type="Proteomes" id="UP000531151"/>
    </source>
</evidence>
<reference evidence="1 2" key="1">
    <citation type="submission" date="2019-09" db="EMBL/GenBank/DDBJ databases">
        <title>Bird 10,000 Genomes (B10K) Project - Family phase.</title>
        <authorList>
            <person name="Zhang G."/>
        </authorList>
    </citation>
    <scope>NUCLEOTIDE SEQUENCE [LARGE SCALE GENOMIC DNA]</scope>
    <source>
        <strain evidence="1">B10K-CU-031-07</strain>
        <tissue evidence="1">Muscle</tissue>
    </source>
</reference>
<keyword evidence="1" id="KW-0347">Helicase</keyword>
<keyword evidence="1" id="KW-0547">Nucleotide-binding</keyword>
<keyword evidence="2" id="KW-1185">Reference proteome</keyword>
<evidence type="ECO:0000313" key="1">
    <source>
        <dbReference type="EMBL" id="NWH69113.1"/>
    </source>
</evidence>
<sequence length="113" mass="12379">PLLDAVGSLQLRDPEAVTAATRARTLAASLGTFHCVHSPRFAHQVPLLGGGEVGGKFWGTPFSLFQFTQFAQFAARRELQEELEQLQFQLSDQALELLPEYNQRLEVGGGAPQ</sequence>
<dbReference type="GO" id="GO:0004386">
    <property type="term" value="F:helicase activity"/>
    <property type="evidence" value="ECO:0007669"/>
    <property type="project" value="UniProtKB-KW"/>
</dbReference>
<accession>A0A7K4JVC0</accession>
<keyword evidence="1" id="KW-0378">Hydrolase</keyword>
<comment type="caution">
    <text evidence="1">The sequence shown here is derived from an EMBL/GenBank/DDBJ whole genome shotgun (WGS) entry which is preliminary data.</text>
</comment>
<dbReference type="Proteomes" id="UP000531151">
    <property type="component" value="Unassembled WGS sequence"/>
</dbReference>
<keyword evidence="1" id="KW-0067">ATP-binding</keyword>
<organism evidence="1 2">
    <name type="scientific">Geococcyx californianus</name>
    <name type="common">Greater roadrunner</name>
    <name type="synonym">Saurothera californiana</name>
    <dbReference type="NCBI Taxonomy" id="8947"/>
    <lineage>
        <taxon>Eukaryota</taxon>
        <taxon>Metazoa</taxon>
        <taxon>Chordata</taxon>
        <taxon>Craniata</taxon>
        <taxon>Vertebrata</taxon>
        <taxon>Euteleostomi</taxon>
        <taxon>Archelosauria</taxon>
        <taxon>Archosauria</taxon>
        <taxon>Dinosauria</taxon>
        <taxon>Saurischia</taxon>
        <taxon>Theropoda</taxon>
        <taxon>Coelurosauria</taxon>
        <taxon>Aves</taxon>
        <taxon>Neognathae</taxon>
        <taxon>Neoaves</taxon>
        <taxon>Otidimorphae</taxon>
        <taxon>Cuculiformes</taxon>
        <taxon>Neomorphidae</taxon>
        <taxon>Geococcyx</taxon>
    </lineage>
</organism>
<feature type="non-terminal residue" evidence="1">
    <location>
        <position position="113"/>
    </location>
</feature>
<gene>
    <name evidence="1" type="primary">Skiv2l</name>
    <name evidence="1" type="ORF">GEOCAL_R13929</name>
</gene>
<proteinExistence type="predicted"/>
<name>A0A7K4JVC0_GEOCA</name>
<dbReference type="AlphaFoldDB" id="A0A7K4JVC0"/>
<protein>
    <submittedName>
        <fullName evidence="1">SKIV2 Helicase</fullName>
    </submittedName>
</protein>
<dbReference type="EMBL" id="VWPV01200922">
    <property type="protein sequence ID" value="NWH69113.1"/>
    <property type="molecule type" value="Genomic_DNA"/>
</dbReference>
<feature type="non-terminal residue" evidence="1">
    <location>
        <position position="1"/>
    </location>
</feature>